<reference evidence="2 3" key="1">
    <citation type="submission" date="2016-11" db="EMBL/GenBank/DDBJ databases">
        <authorList>
            <person name="Jaros S."/>
            <person name="Januszkiewicz K."/>
            <person name="Wedrychowicz H."/>
        </authorList>
    </citation>
    <scope>NUCLEOTIDE SEQUENCE [LARGE SCALE GENOMIC DNA]</scope>
    <source>
        <strain evidence="2 3">GAS499</strain>
    </source>
</reference>
<keyword evidence="1" id="KW-1133">Transmembrane helix</keyword>
<accession>A0A1M6QFS8</accession>
<evidence type="ECO:0000313" key="3">
    <source>
        <dbReference type="Proteomes" id="UP000189935"/>
    </source>
</evidence>
<evidence type="ECO:0000256" key="1">
    <source>
        <dbReference type="SAM" id="Phobius"/>
    </source>
</evidence>
<name>A0A1M6QFS8_9BRAD</name>
<feature type="transmembrane region" description="Helical" evidence="1">
    <location>
        <begin position="12"/>
        <end position="35"/>
    </location>
</feature>
<feature type="transmembrane region" description="Helical" evidence="1">
    <location>
        <begin position="115"/>
        <end position="143"/>
    </location>
</feature>
<dbReference type="AlphaFoldDB" id="A0A1M6QFS8"/>
<dbReference type="RefSeq" id="WP_079538527.1">
    <property type="nucleotide sequence ID" value="NZ_LT670844.1"/>
</dbReference>
<protein>
    <submittedName>
        <fullName evidence="2">Uncharacterized protein</fullName>
    </submittedName>
</protein>
<evidence type="ECO:0000313" key="2">
    <source>
        <dbReference type="EMBL" id="SHK18917.1"/>
    </source>
</evidence>
<keyword evidence="1" id="KW-0812">Transmembrane</keyword>
<keyword evidence="1" id="KW-0472">Membrane</keyword>
<dbReference type="Proteomes" id="UP000189935">
    <property type="component" value="Chromosome I"/>
</dbReference>
<proteinExistence type="predicted"/>
<sequence length="144" mass="15312">MNAVRQSCRLGTIGSVVGLLALLASVLTQLLPAVFPPEPAKVIDDAGPRVKDHLIFRAKRLEIRSREASEQRTVGYTWTQGLSTVAVSLGLLAIALAVFSVILREEKLLAGVAAALGIAAIAVQVFWMLIGVVILIVIINALFS</sequence>
<organism evidence="2 3">
    <name type="scientific">Bradyrhizobium lablabi</name>
    <dbReference type="NCBI Taxonomy" id="722472"/>
    <lineage>
        <taxon>Bacteria</taxon>
        <taxon>Pseudomonadati</taxon>
        <taxon>Pseudomonadota</taxon>
        <taxon>Alphaproteobacteria</taxon>
        <taxon>Hyphomicrobiales</taxon>
        <taxon>Nitrobacteraceae</taxon>
        <taxon>Bradyrhizobium</taxon>
    </lineage>
</organism>
<dbReference type="EMBL" id="LT670844">
    <property type="protein sequence ID" value="SHK18917.1"/>
    <property type="molecule type" value="Genomic_DNA"/>
</dbReference>
<feature type="transmembrane region" description="Helical" evidence="1">
    <location>
        <begin position="82"/>
        <end position="103"/>
    </location>
</feature>
<gene>
    <name evidence="2" type="ORF">SAMN05444159_2656</name>
</gene>